<accession>A0A1I6ZWF9</accession>
<dbReference type="InterPro" id="IPR025110">
    <property type="entry name" value="AMP-bd_C"/>
</dbReference>
<protein>
    <submittedName>
        <fullName evidence="5">Acyl-CoA synthetase (AMP-forming)/AMP-acid ligase II</fullName>
    </submittedName>
</protein>
<dbReference type="GO" id="GO:0031956">
    <property type="term" value="F:medium-chain fatty acid-CoA ligase activity"/>
    <property type="evidence" value="ECO:0007669"/>
    <property type="project" value="TreeGrafter"/>
</dbReference>
<dbReference type="NCBIfam" id="NF004837">
    <property type="entry name" value="PRK06187.1"/>
    <property type="match status" value="1"/>
</dbReference>
<sequence length="514" mass="55362">MYVTQGLHRHVQQRPHEVATVCAGRSRTHAESVNRIARLAAALRDLGVTDGERAAILSLNSDRYHEFLGATLWAGGVLVPVNIRWSVPEIADSLAEVDARVLVVDDVFAACVDGIRAAHSGLRHVVHAGDGPTPDGMLAFEELIETSEPVEDARRGGADLAGVFYTGGTTGRSKGVMLSHDNLLTSSMGGLASVHFPPGLVGLHSAPMFHLAAFSNWVGATVVGGTQVMIPVFDPVAVLTAVQEHGVTDVLLVPTMIQLVVDSPRVDEFDLTSVRLVLYGASPMSDALLGRAMKALPNARFMQAYGMTELAPAATVLTPEDHEDPRHRRSVGRAAPHAEVRVVGPDDVELPRREVGEIVVRGGNVMLGYWDRPQETAEALRGGWMHTGDAGWMDDDGYLHLTDRLKDMIISGGENVYSVEVENVLAQHPAVATCAVIGVPDETWGERVHAVVVPAAGATVTLEELHDFCADRLAGYKIPRSMDVVDALPLSPVGKVLKRELRKPYWSGQERDVH</sequence>
<gene>
    <name evidence="5" type="ORF">SAMN05660657_02300</name>
</gene>
<dbReference type="OrthoDB" id="9803968at2"/>
<feature type="domain" description="AMP-binding enzyme C-terminal" evidence="4">
    <location>
        <begin position="420"/>
        <end position="495"/>
    </location>
</feature>
<dbReference type="InterPro" id="IPR000873">
    <property type="entry name" value="AMP-dep_synth/lig_dom"/>
</dbReference>
<evidence type="ECO:0000259" key="4">
    <source>
        <dbReference type="Pfam" id="PF13193"/>
    </source>
</evidence>
<dbReference type="Pfam" id="PF00501">
    <property type="entry name" value="AMP-binding"/>
    <property type="match status" value="1"/>
</dbReference>
<dbReference type="AlphaFoldDB" id="A0A1I6ZWF9"/>
<keyword evidence="6" id="KW-1185">Reference proteome</keyword>
<evidence type="ECO:0000313" key="5">
    <source>
        <dbReference type="EMBL" id="SFT66976.1"/>
    </source>
</evidence>
<dbReference type="Gene3D" id="3.30.300.30">
    <property type="match status" value="1"/>
</dbReference>
<comment type="similarity">
    <text evidence="1">Belongs to the ATP-dependent AMP-binding enzyme family.</text>
</comment>
<proteinExistence type="inferred from homology"/>
<dbReference type="GO" id="GO:0006631">
    <property type="term" value="P:fatty acid metabolic process"/>
    <property type="evidence" value="ECO:0007669"/>
    <property type="project" value="TreeGrafter"/>
</dbReference>
<dbReference type="InterPro" id="IPR045851">
    <property type="entry name" value="AMP-bd_C_sf"/>
</dbReference>
<dbReference type="PROSITE" id="PS00455">
    <property type="entry name" value="AMP_BINDING"/>
    <property type="match status" value="1"/>
</dbReference>
<evidence type="ECO:0000256" key="2">
    <source>
        <dbReference type="ARBA" id="ARBA00022598"/>
    </source>
</evidence>
<dbReference type="FunFam" id="3.30.300.30:FF:000008">
    <property type="entry name" value="2,3-dihydroxybenzoate-AMP ligase"/>
    <property type="match status" value="1"/>
</dbReference>
<dbReference type="CDD" id="cd17631">
    <property type="entry name" value="FACL_FadD13-like"/>
    <property type="match status" value="1"/>
</dbReference>
<dbReference type="InterPro" id="IPR042099">
    <property type="entry name" value="ANL_N_sf"/>
</dbReference>
<dbReference type="InterPro" id="IPR020845">
    <property type="entry name" value="AMP-binding_CS"/>
</dbReference>
<dbReference type="RefSeq" id="WP_093579515.1">
    <property type="nucleotide sequence ID" value="NZ_FPBA01000006.1"/>
</dbReference>
<organism evidence="5 6">
    <name type="scientific">Geodermatophilus amargosae</name>
    <dbReference type="NCBI Taxonomy" id="1296565"/>
    <lineage>
        <taxon>Bacteria</taxon>
        <taxon>Bacillati</taxon>
        <taxon>Actinomycetota</taxon>
        <taxon>Actinomycetes</taxon>
        <taxon>Geodermatophilales</taxon>
        <taxon>Geodermatophilaceae</taxon>
        <taxon>Geodermatophilus</taxon>
    </lineage>
</organism>
<dbReference type="PANTHER" id="PTHR43201">
    <property type="entry name" value="ACYL-COA SYNTHETASE"/>
    <property type="match status" value="1"/>
</dbReference>
<reference evidence="6" key="1">
    <citation type="submission" date="2016-10" db="EMBL/GenBank/DDBJ databases">
        <authorList>
            <person name="Varghese N."/>
            <person name="Submissions S."/>
        </authorList>
    </citation>
    <scope>NUCLEOTIDE SEQUENCE [LARGE SCALE GENOMIC DNA]</scope>
    <source>
        <strain evidence="6">DSM 46136</strain>
    </source>
</reference>
<evidence type="ECO:0000259" key="3">
    <source>
        <dbReference type="Pfam" id="PF00501"/>
    </source>
</evidence>
<keyword evidence="2 5" id="KW-0436">Ligase</keyword>
<dbReference type="EMBL" id="FPBA01000006">
    <property type="protein sequence ID" value="SFT66976.1"/>
    <property type="molecule type" value="Genomic_DNA"/>
</dbReference>
<dbReference type="Gene3D" id="3.40.50.12780">
    <property type="entry name" value="N-terminal domain of ligase-like"/>
    <property type="match status" value="1"/>
</dbReference>
<dbReference type="Proteomes" id="UP000199546">
    <property type="component" value="Unassembled WGS sequence"/>
</dbReference>
<dbReference type="PANTHER" id="PTHR43201:SF32">
    <property type="entry name" value="2-SUCCINYLBENZOATE--COA LIGASE, CHLOROPLASTIC_PEROXISOMAL"/>
    <property type="match status" value="1"/>
</dbReference>
<dbReference type="SUPFAM" id="SSF56801">
    <property type="entry name" value="Acetyl-CoA synthetase-like"/>
    <property type="match status" value="1"/>
</dbReference>
<evidence type="ECO:0000313" key="6">
    <source>
        <dbReference type="Proteomes" id="UP000199546"/>
    </source>
</evidence>
<dbReference type="STRING" id="1296565.SAMN05660657_02300"/>
<feature type="domain" description="AMP-dependent synthetase/ligase" evidence="3">
    <location>
        <begin position="8"/>
        <end position="370"/>
    </location>
</feature>
<dbReference type="Pfam" id="PF13193">
    <property type="entry name" value="AMP-binding_C"/>
    <property type="match status" value="1"/>
</dbReference>
<evidence type="ECO:0000256" key="1">
    <source>
        <dbReference type="ARBA" id="ARBA00006432"/>
    </source>
</evidence>
<name>A0A1I6ZWF9_9ACTN</name>